<name>A0ABS3W4V2_9BACL</name>
<dbReference type="PANTHER" id="PTHR42967:SF1">
    <property type="entry name" value="MBL FOLD METALLO-HYDROLASE"/>
    <property type="match status" value="1"/>
</dbReference>
<dbReference type="Pfam" id="PF13483">
    <property type="entry name" value="Lactamase_B_3"/>
    <property type="match status" value="1"/>
</dbReference>
<organism evidence="1 2">
    <name type="scientific">Paenibacillus artemisiicola</name>
    <dbReference type="NCBI Taxonomy" id="1172618"/>
    <lineage>
        <taxon>Bacteria</taxon>
        <taxon>Bacillati</taxon>
        <taxon>Bacillota</taxon>
        <taxon>Bacilli</taxon>
        <taxon>Bacillales</taxon>
        <taxon>Paenibacillaceae</taxon>
        <taxon>Paenibacillus</taxon>
    </lineage>
</organism>
<dbReference type="InterPro" id="IPR036866">
    <property type="entry name" value="RibonucZ/Hydroxyglut_hydro"/>
</dbReference>
<sequence length="221" mass="23728">MDMQWFGQSCFLLTSAQGTRVLIDPFRRFLGYRMPVVEADLVAVTHDHRDHNQVKAASGDFMLVNGPEPATVKDVSIRGVRTFHDKHQGAKRGSNLVFVIEVDGLVVCHCGDLGHLLTQEQAAAIGRVDVLIVPVGGKMTLGGAEAAQTVAQLEPAVAIPMHYRTKATGIVGRLLFEPAAPFAEATGLPAASGVRTLTLDSDSLAANRGVVEMAYYSEYNV</sequence>
<dbReference type="Gene3D" id="3.60.15.10">
    <property type="entry name" value="Ribonuclease Z/Hydroxyacylglutathione hydrolase-like"/>
    <property type="match status" value="1"/>
</dbReference>
<dbReference type="RefSeq" id="WP_208846379.1">
    <property type="nucleotide sequence ID" value="NZ_JAGGDJ010000002.1"/>
</dbReference>
<protein>
    <submittedName>
        <fullName evidence="1">MBL fold metallo-hydrolase</fullName>
    </submittedName>
</protein>
<gene>
    <name evidence="1" type="ORF">I8J29_03985</name>
</gene>
<comment type="caution">
    <text evidence="1">The sequence shown here is derived from an EMBL/GenBank/DDBJ whole genome shotgun (WGS) entry which is preliminary data.</text>
</comment>
<keyword evidence="2" id="KW-1185">Reference proteome</keyword>
<dbReference type="PANTHER" id="PTHR42967">
    <property type="entry name" value="METAL DEPENDENT HYDROLASE"/>
    <property type="match status" value="1"/>
</dbReference>
<dbReference type="Proteomes" id="UP000670947">
    <property type="component" value="Unassembled WGS sequence"/>
</dbReference>
<proteinExistence type="predicted"/>
<dbReference type="SUPFAM" id="SSF56281">
    <property type="entry name" value="Metallo-hydrolase/oxidoreductase"/>
    <property type="match status" value="1"/>
</dbReference>
<dbReference type="EMBL" id="JAGGDJ010000002">
    <property type="protein sequence ID" value="MBO7743340.1"/>
    <property type="molecule type" value="Genomic_DNA"/>
</dbReference>
<accession>A0ABS3W4V2</accession>
<evidence type="ECO:0000313" key="1">
    <source>
        <dbReference type="EMBL" id="MBO7743340.1"/>
    </source>
</evidence>
<reference evidence="1 2" key="1">
    <citation type="submission" date="2021-03" db="EMBL/GenBank/DDBJ databases">
        <title>Paenibacillus artemisicola MWE-103 whole genome sequence.</title>
        <authorList>
            <person name="Ham Y.J."/>
        </authorList>
    </citation>
    <scope>NUCLEOTIDE SEQUENCE [LARGE SCALE GENOMIC DNA]</scope>
    <source>
        <strain evidence="1 2">MWE-103</strain>
    </source>
</reference>
<evidence type="ECO:0000313" key="2">
    <source>
        <dbReference type="Proteomes" id="UP000670947"/>
    </source>
</evidence>